<dbReference type="AlphaFoldDB" id="A0A165HD77"/>
<dbReference type="InParanoid" id="A0A165HD77"/>
<feature type="region of interest" description="Disordered" evidence="1">
    <location>
        <begin position="19"/>
        <end position="38"/>
    </location>
</feature>
<reference evidence="2 3" key="1">
    <citation type="journal article" date="2016" name="Mol. Biol. Evol.">
        <title>Comparative Genomics of Early-Diverging Mushroom-Forming Fungi Provides Insights into the Origins of Lignocellulose Decay Capabilities.</title>
        <authorList>
            <person name="Nagy L.G."/>
            <person name="Riley R."/>
            <person name="Tritt A."/>
            <person name="Adam C."/>
            <person name="Daum C."/>
            <person name="Floudas D."/>
            <person name="Sun H."/>
            <person name="Yadav J.S."/>
            <person name="Pangilinan J."/>
            <person name="Larsson K.H."/>
            <person name="Matsuura K."/>
            <person name="Barry K."/>
            <person name="Labutti K."/>
            <person name="Kuo R."/>
            <person name="Ohm R.A."/>
            <person name="Bhattacharya S.S."/>
            <person name="Shirouzu T."/>
            <person name="Yoshinaga Y."/>
            <person name="Martin F.M."/>
            <person name="Grigoriev I.V."/>
            <person name="Hibbett D.S."/>
        </authorList>
    </citation>
    <scope>NUCLEOTIDE SEQUENCE [LARGE SCALE GENOMIC DNA]</scope>
    <source>
        <strain evidence="2 3">HHB12029</strain>
    </source>
</reference>
<keyword evidence="3" id="KW-1185">Reference proteome</keyword>
<name>A0A165HD77_EXIGL</name>
<evidence type="ECO:0000313" key="2">
    <source>
        <dbReference type="EMBL" id="KZV91798.1"/>
    </source>
</evidence>
<dbReference type="Proteomes" id="UP000077266">
    <property type="component" value="Unassembled WGS sequence"/>
</dbReference>
<dbReference type="EMBL" id="KV426020">
    <property type="protein sequence ID" value="KZV91798.1"/>
    <property type="molecule type" value="Genomic_DNA"/>
</dbReference>
<organism evidence="2 3">
    <name type="scientific">Exidia glandulosa HHB12029</name>
    <dbReference type="NCBI Taxonomy" id="1314781"/>
    <lineage>
        <taxon>Eukaryota</taxon>
        <taxon>Fungi</taxon>
        <taxon>Dikarya</taxon>
        <taxon>Basidiomycota</taxon>
        <taxon>Agaricomycotina</taxon>
        <taxon>Agaricomycetes</taxon>
        <taxon>Auriculariales</taxon>
        <taxon>Exidiaceae</taxon>
        <taxon>Exidia</taxon>
    </lineage>
</organism>
<evidence type="ECO:0000256" key="1">
    <source>
        <dbReference type="SAM" id="MobiDB-lite"/>
    </source>
</evidence>
<accession>A0A165HD77</accession>
<protein>
    <submittedName>
        <fullName evidence="2">Uncharacterized protein</fullName>
    </submittedName>
</protein>
<proteinExistence type="predicted"/>
<evidence type="ECO:0000313" key="3">
    <source>
        <dbReference type="Proteomes" id="UP000077266"/>
    </source>
</evidence>
<sequence>MTRSVFALSHSSCARATRHFRGGPCGPKSRIPKDPHIPTATRRLLTPARPVRRVTQNLFPRILCPVQTDVHRNETRDNLLYRDRGPSCKTRNCKALPSAEEKVPPNGMRMLAGRVFAKETRGTRRCTTSKPLRTRIACIAQDACLKKEDQRIISFPLRAPGAPRVVRPRVRALLCNDMARGRGAGRTGRLVAVRGGRKSNPASCFLFGMQREALRTTPSCQSLANTQRVFGGARRVHLRWSSTPPLSLSDAHNALNRTP</sequence>
<gene>
    <name evidence="2" type="ORF">EXIGLDRAFT_87190</name>
</gene>